<name>A0A6J7WK53_9CAUD</name>
<proteinExistence type="predicted"/>
<gene>
    <name evidence="1" type="ORF">UFOVP196_26</name>
</gene>
<reference evidence="1" key="1">
    <citation type="submission" date="2020-05" db="EMBL/GenBank/DDBJ databases">
        <authorList>
            <person name="Chiriac C."/>
            <person name="Salcher M."/>
            <person name="Ghai R."/>
            <person name="Kavagutti S V."/>
        </authorList>
    </citation>
    <scope>NUCLEOTIDE SEQUENCE</scope>
</reference>
<dbReference type="EMBL" id="LR798235">
    <property type="protein sequence ID" value="CAB5212529.1"/>
    <property type="molecule type" value="Genomic_DNA"/>
</dbReference>
<evidence type="ECO:0000313" key="1">
    <source>
        <dbReference type="EMBL" id="CAB5212529.1"/>
    </source>
</evidence>
<organism evidence="1">
    <name type="scientific">uncultured Caudovirales phage</name>
    <dbReference type="NCBI Taxonomy" id="2100421"/>
    <lineage>
        <taxon>Viruses</taxon>
        <taxon>Duplodnaviria</taxon>
        <taxon>Heunggongvirae</taxon>
        <taxon>Uroviricota</taxon>
        <taxon>Caudoviricetes</taxon>
        <taxon>Peduoviridae</taxon>
        <taxon>Maltschvirus</taxon>
        <taxon>Maltschvirus maltsch</taxon>
    </lineage>
</organism>
<accession>A0A6J7WK53</accession>
<sequence>MAYTTIVSGTNITSSWANASVRDQVVSPFGSTSARSAAITAPIAGMVSTLTTNTSTEGVEVYNSAGQWAKPWNMPWGFVQYTQTTTTVTSGNNTNILTGNTLSVINRRRYRITGFVPYYFSSAALNTAEVQLTVGGTVVSGQRVFASQTTSGENGATVVAYYTATATNASLACNLYSAAVVGTNHQYGASANIPIFIGVEDIGPSGAPA</sequence>
<protein>
    <submittedName>
        <fullName evidence="1">Uncharacterized protein</fullName>
    </submittedName>
</protein>